<evidence type="ECO:0000313" key="5">
    <source>
        <dbReference type="EMBL" id="EMR67243.1"/>
    </source>
</evidence>
<dbReference type="InterPro" id="IPR003959">
    <property type="entry name" value="ATPase_AAA_core"/>
</dbReference>
<feature type="region of interest" description="Disordered" evidence="2">
    <location>
        <begin position="1"/>
        <end position="172"/>
    </location>
</feature>
<sequence>MSSTMEANMEAQEVNPDSAVDRREGSIANADDAKALASGEGQLCSSPESSKKKKKDSSKKAKKTAEKHASKSHKGKNNKAKKVTIATPGSSSDDSSDEEDNLSSSDESTESEVELPDVKKKLGQKKRQNIHPKANKKTKAKKLKKVSKAEKKESSDDSTSDSDSGSDDNSQLAEDQNAAIAPVQQQVQDLQQQVQQMQRQVLSMNLGNNGMLPMTGLNGASFNANALGAGGLGGGLGAGNFGSGGLNAGFNGGFHDDLDIMMGRPPPGRGGARNRRIVLPPPGGDRHRRGSNPLGGEGLFDNGGEPSSLGSKASRGGKAGAQRMEFKRVDQVWDSQIHNYKLQDTAEGTINSSYDGFLFHVRRTFDWEGKYKATIVDIKSKALREALQDVMGNIKGVSLVEETPKLDPNMLFLYLEDLREHRANLKDLEPTGKTRKERKKVQSWINEKRSHLKILLKYLDKDYAQIKKRQPRVFKVEVADKHYSIIKGEYYYIEGKYLEFDGKQFGYGSMSEEIGDFRGARKITSLGTYPLKYHKNEAQLCKDLIERGKKFVSLSGVNYKSHVGMAYYKKKKSVIRVNINGRIMVDASTHRRINPNYPISLVRPKDHDVISDDEDSDDEADGCGCGSDDDDDDVGGGGAMAALDKPTRVKMVTKVFKDKKGSVRTMRIPKSMVETDDTQEKLDKVFTQGEKDDEETVIDAKENDEETDKNVKDEVKEEDATPVFSDEEYLIASPVVLGFAFAEKLWLEFTVSGVKEITWNEQAYDSLVLEPKTKEIVKALVESHKYHAAESIDDVIQGKDGPPGTGKTLTAEGISELLKCPLYMVSAGELGTDSRYLESELQKILDICHTWGAILLLDEADVFLEKRSMHDIHRNALVGVFLRQLEYFMGILFLTTNRVETFDDAFQSRIHIALRYDELDTKAKKAVFKIFIERVRQLEKVDLMPFTDEDYNALARQSLNGRQIKNVVRTAQALAVNKAQPLSMRHIREVLDVLQSFDRDLKGGPGYQDAMRSYF</sequence>
<dbReference type="GO" id="GO:0016887">
    <property type="term" value="F:ATP hydrolysis activity"/>
    <property type="evidence" value="ECO:0007669"/>
    <property type="project" value="InterPro"/>
</dbReference>
<evidence type="ECO:0000259" key="3">
    <source>
        <dbReference type="Pfam" id="PF00004"/>
    </source>
</evidence>
<feature type="domain" description="ATPase AAA-type core" evidence="3">
    <location>
        <begin position="801"/>
        <end position="913"/>
    </location>
</feature>
<dbReference type="AlphaFoldDB" id="M7SRX5"/>
<evidence type="ECO:0000256" key="1">
    <source>
        <dbReference type="SAM" id="Coils"/>
    </source>
</evidence>
<keyword evidence="6" id="KW-1185">Reference proteome</keyword>
<dbReference type="Pfam" id="PF00004">
    <property type="entry name" value="AAA"/>
    <property type="match status" value="1"/>
</dbReference>
<dbReference type="InterPro" id="IPR027417">
    <property type="entry name" value="P-loop_NTPase"/>
</dbReference>
<feature type="compositionally biased region" description="Low complexity" evidence="2">
    <location>
        <begin position="307"/>
        <end position="316"/>
    </location>
</feature>
<dbReference type="PANTHER" id="PTHR46411:SF1">
    <property type="entry name" value="FAMILY ATPASE, PUTATIVE (AFU_ORTHOLOGUE AFUA_7G05752)-RELATED"/>
    <property type="match status" value="1"/>
</dbReference>
<dbReference type="PANTHER" id="PTHR46411">
    <property type="entry name" value="FAMILY ATPASE, PUTATIVE-RELATED"/>
    <property type="match status" value="1"/>
</dbReference>
<dbReference type="Proteomes" id="UP000012174">
    <property type="component" value="Unassembled WGS sequence"/>
</dbReference>
<feature type="compositionally biased region" description="Basic residues" evidence="2">
    <location>
        <begin position="121"/>
        <end position="146"/>
    </location>
</feature>
<dbReference type="Gene3D" id="3.40.50.300">
    <property type="entry name" value="P-loop containing nucleotide triphosphate hydrolases"/>
    <property type="match status" value="1"/>
</dbReference>
<feature type="compositionally biased region" description="Acidic residues" evidence="2">
    <location>
        <begin position="94"/>
        <end position="115"/>
    </location>
</feature>
<evidence type="ECO:0000313" key="6">
    <source>
        <dbReference type="Proteomes" id="UP000012174"/>
    </source>
</evidence>
<dbReference type="OrthoDB" id="10042665at2759"/>
<name>M7SRX5_EUTLA</name>
<dbReference type="STRING" id="1287681.M7SRX5"/>
<dbReference type="KEGG" id="ela:UCREL1_5759"/>
<dbReference type="eggNOG" id="KOG0730">
    <property type="taxonomic scope" value="Eukaryota"/>
</dbReference>
<gene>
    <name evidence="5" type="ORF">UCREL1_5759</name>
</gene>
<feature type="compositionally biased region" description="Basic residues" evidence="2">
    <location>
        <begin position="70"/>
        <end position="82"/>
    </location>
</feature>
<dbReference type="CDD" id="cd19481">
    <property type="entry name" value="RecA-like_protease"/>
    <property type="match status" value="1"/>
</dbReference>
<protein>
    <submittedName>
        <fullName evidence="5">Putative aaa family atpase protein</fullName>
    </submittedName>
</protein>
<proteinExistence type="predicted"/>
<evidence type="ECO:0000256" key="2">
    <source>
        <dbReference type="SAM" id="MobiDB-lite"/>
    </source>
</evidence>
<feature type="domain" description="DUF7025" evidence="4">
    <location>
        <begin position="470"/>
        <end position="535"/>
    </location>
</feature>
<feature type="compositionally biased region" description="Acidic residues" evidence="2">
    <location>
        <begin position="611"/>
        <end position="634"/>
    </location>
</feature>
<feature type="compositionally biased region" description="Acidic residues" evidence="2">
    <location>
        <begin position="691"/>
        <end position="707"/>
    </location>
</feature>
<dbReference type="Pfam" id="PF22942">
    <property type="entry name" value="DUF7025"/>
    <property type="match status" value="1"/>
</dbReference>
<feature type="compositionally biased region" description="Acidic residues" evidence="2">
    <location>
        <begin position="156"/>
        <end position="166"/>
    </location>
</feature>
<evidence type="ECO:0000259" key="4">
    <source>
        <dbReference type="Pfam" id="PF22942"/>
    </source>
</evidence>
<feature type="region of interest" description="Disordered" evidence="2">
    <location>
        <begin position="597"/>
        <end position="642"/>
    </location>
</feature>
<dbReference type="GO" id="GO:0005524">
    <property type="term" value="F:ATP binding"/>
    <property type="evidence" value="ECO:0007669"/>
    <property type="project" value="InterPro"/>
</dbReference>
<organism evidence="5 6">
    <name type="scientific">Eutypa lata (strain UCR-EL1)</name>
    <name type="common">Grapevine dieback disease fungus</name>
    <name type="synonym">Eutypa armeniacae</name>
    <dbReference type="NCBI Taxonomy" id="1287681"/>
    <lineage>
        <taxon>Eukaryota</taxon>
        <taxon>Fungi</taxon>
        <taxon>Dikarya</taxon>
        <taxon>Ascomycota</taxon>
        <taxon>Pezizomycotina</taxon>
        <taxon>Sordariomycetes</taxon>
        <taxon>Xylariomycetidae</taxon>
        <taxon>Xylariales</taxon>
        <taxon>Diatrypaceae</taxon>
        <taxon>Eutypa</taxon>
    </lineage>
</organism>
<feature type="coiled-coil region" evidence="1">
    <location>
        <begin position="180"/>
        <end position="207"/>
    </location>
</feature>
<dbReference type="SUPFAM" id="SSF52540">
    <property type="entry name" value="P-loop containing nucleoside triphosphate hydrolases"/>
    <property type="match status" value="1"/>
</dbReference>
<feature type="region of interest" description="Disordered" evidence="2">
    <location>
        <begin position="265"/>
        <end position="319"/>
    </location>
</feature>
<dbReference type="InterPro" id="IPR054289">
    <property type="entry name" value="DUF7025"/>
</dbReference>
<reference evidence="6" key="1">
    <citation type="journal article" date="2013" name="Genome Announc.">
        <title>Draft genome sequence of the grapevine dieback fungus Eutypa lata UCR-EL1.</title>
        <authorList>
            <person name="Blanco-Ulate B."/>
            <person name="Rolshausen P.E."/>
            <person name="Cantu D."/>
        </authorList>
    </citation>
    <scope>NUCLEOTIDE SEQUENCE [LARGE SCALE GENOMIC DNA]</scope>
    <source>
        <strain evidence="6">UCR-EL1</strain>
    </source>
</reference>
<dbReference type="EMBL" id="KB706480">
    <property type="protein sequence ID" value="EMR67243.1"/>
    <property type="molecule type" value="Genomic_DNA"/>
</dbReference>
<accession>M7SRX5</accession>
<keyword evidence="1" id="KW-0175">Coiled coil</keyword>
<feature type="region of interest" description="Disordered" evidence="2">
    <location>
        <begin position="688"/>
        <end position="715"/>
    </location>
</feature>
<dbReference type="OMA" id="FDWENKY"/>
<feature type="compositionally biased region" description="Basic residues" evidence="2">
    <location>
        <begin position="51"/>
        <end position="62"/>
    </location>
</feature>
<dbReference type="HOGENOM" id="CLU_004471_0_1_1"/>